<keyword evidence="1" id="KW-1133">Transmembrane helix</keyword>
<gene>
    <name evidence="2" type="ORF">BTMF_LOCUS1610</name>
</gene>
<evidence type="ECO:0000256" key="1">
    <source>
        <dbReference type="SAM" id="Phobius"/>
    </source>
</evidence>
<protein>
    <submittedName>
        <fullName evidence="2 4">Uncharacterized protein</fullName>
    </submittedName>
</protein>
<feature type="transmembrane region" description="Helical" evidence="1">
    <location>
        <begin position="20"/>
        <end position="40"/>
    </location>
</feature>
<evidence type="ECO:0000313" key="3">
    <source>
        <dbReference type="Proteomes" id="UP000280834"/>
    </source>
</evidence>
<evidence type="ECO:0000313" key="4">
    <source>
        <dbReference type="WBParaSite" id="BTMF_0000228301-mRNA-1"/>
    </source>
</evidence>
<keyword evidence="3" id="KW-1185">Reference proteome</keyword>
<reference evidence="4" key="1">
    <citation type="submission" date="2017-02" db="UniProtKB">
        <authorList>
            <consortium name="WormBaseParasite"/>
        </authorList>
    </citation>
    <scope>IDENTIFICATION</scope>
</reference>
<sequence length="64" mass="7495">MKRFKHYNLPLKLKVIFKSIFLMPLKSLLSYLNIFLVSFLRKVLISFLKVGIDSLEGEGEGEEY</sequence>
<dbReference type="AlphaFoldDB" id="A0A0R3Q7H9"/>
<evidence type="ECO:0000313" key="2">
    <source>
        <dbReference type="EMBL" id="VDO10653.1"/>
    </source>
</evidence>
<accession>A0A0R3Q7H9</accession>
<name>A0A0R3Q7H9_9BILA</name>
<dbReference type="WBParaSite" id="BTMF_0000228301-mRNA-1">
    <property type="protein sequence ID" value="BTMF_0000228301-mRNA-1"/>
    <property type="gene ID" value="BTMF_0000228301"/>
</dbReference>
<organism evidence="4">
    <name type="scientific">Brugia timori</name>
    <dbReference type="NCBI Taxonomy" id="42155"/>
    <lineage>
        <taxon>Eukaryota</taxon>
        <taxon>Metazoa</taxon>
        <taxon>Ecdysozoa</taxon>
        <taxon>Nematoda</taxon>
        <taxon>Chromadorea</taxon>
        <taxon>Rhabditida</taxon>
        <taxon>Spirurina</taxon>
        <taxon>Spiruromorpha</taxon>
        <taxon>Filarioidea</taxon>
        <taxon>Onchocercidae</taxon>
        <taxon>Brugia</taxon>
    </lineage>
</organism>
<keyword evidence="1" id="KW-0472">Membrane</keyword>
<reference evidence="2 3" key="2">
    <citation type="submission" date="2018-11" db="EMBL/GenBank/DDBJ databases">
        <authorList>
            <consortium name="Pathogen Informatics"/>
        </authorList>
    </citation>
    <scope>NUCLEOTIDE SEQUENCE [LARGE SCALE GENOMIC DNA]</scope>
</reference>
<dbReference type="Proteomes" id="UP000280834">
    <property type="component" value="Unassembled WGS sequence"/>
</dbReference>
<proteinExistence type="predicted"/>
<keyword evidence="1" id="KW-0812">Transmembrane</keyword>
<dbReference type="EMBL" id="UZAG01001183">
    <property type="protein sequence ID" value="VDO10653.1"/>
    <property type="molecule type" value="Genomic_DNA"/>
</dbReference>